<feature type="compositionally biased region" description="Basic and acidic residues" evidence="1">
    <location>
        <begin position="446"/>
        <end position="455"/>
    </location>
</feature>
<dbReference type="InterPro" id="IPR021711">
    <property type="entry name" value="DUF3295"/>
</dbReference>
<feature type="compositionally biased region" description="Low complexity" evidence="1">
    <location>
        <begin position="217"/>
        <end position="237"/>
    </location>
</feature>
<feature type="compositionally biased region" description="Low complexity" evidence="1">
    <location>
        <begin position="130"/>
        <end position="165"/>
    </location>
</feature>
<reference evidence="3 4" key="1">
    <citation type="journal article" date="2019" name="Nat. Ecol. Evol.">
        <title>Megaphylogeny resolves global patterns of mushroom evolution.</title>
        <authorList>
            <person name="Varga T."/>
            <person name="Krizsan K."/>
            <person name="Foldi C."/>
            <person name="Dima B."/>
            <person name="Sanchez-Garcia M."/>
            <person name="Sanchez-Ramirez S."/>
            <person name="Szollosi G.J."/>
            <person name="Szarkandi J.G."/>
            <person name="Papp V."/>
            <person name="Albert L."/>
            <person name="Andreopoulos W."/>
            <person name="Angelini C."/>
            <person name="Antonin V."/>
            <person name="Barry K.W."/>
            <person name="Bougher N.L."/>
            <person name="Buchanan P."/>
            <person name="Buyck B."/>
            <person name="Bense V."/>
            <person name="Catcheside P."/>
            <person name="Chovatia M."/>
            <person name="Cooper J."/>
            <person name="Damon W."/>
            <person name="Desjardin D."/>
            <person name="Finy P."/>
            <person name="Geml J."/>
            <person name="Haridas S."/>
            <person name="Hughes K."/>
            <person name="Justo A."/>
            <person name="Karasinski D."/>
            <person name="Kautmanova I."/>
            <person name="Kiss B."/>
            <person name="Kocsube S."/>
            <person name="Kotiranta H."/>
            <person name="LaButti K.M."/>
            <person name="Lechner B.E."/>
            <person name="Liimatainen K."/>
            <person name="Lipzen A."/>
            <person name="Lukacs Z."/>
            <person name="Mihaltcheva S."/>
            <person name="Morgado L.N."/>
            <person name="Niskanen T."/>
            <person name="Noordeloos M.E."/>
            <person name="Ohm R.A."/>
            <person name="Ortiz-Santana B."/>
            <person name="Ovrebo C."/>
            <person name="Racz N."/>
            <person name="Riley R."/>
            <person name="Savchenko A."/>
            <person name="Shiryaev A."/>
            <person name="Soop K."/>
            <person name="Spirin V."/>
            <person name="Szebenyi C."/>
            <person name="Tomsovsky M."/>
            <person name="Tulloss R.E."/>
            <person name="Uehling J."/>
            <person name="Grigoriev I.V."/>
            <person name="Vagvolgyi C."/>
            <person name="Papp T."/>
            <person name="Martin F.M."/>
            <person name="Miettinen O."/>
            <person name="Hibbett D.S."/>
            <person name="Nagy L.G."/>
        </authorList>
    </citation>
    <scope>NUCLEOTIDE SEQUENCE [LARGE SCALE GENOMIC DNA]</scope>
    <source>
        <strain evidence="3 4">CBS 121175</strain>
    </source>
</reference>
<organism evidence="3 4">
    <name type="scientific">Coprinopsis marcescibilis</name>
    <name type="common">Agaric fungus</name>
    <name type="synonym">Psathyrella marcescibilis</name>
    <dbReference type="NCBI Taxonomy" id="230819"/>
    <lineage>
        <taxon>Eukaryota</taxon>
        <taxon>Fungi</taxon>
        <taxon>Dikarya</taxon>
        <taxon>Basidiomycota</taxon>
        <taxon>Agaricomycotina</taxon>
        <taxon>Agaricomycetes</taxon>
        <taxon>Agaricomycetidae</taxon>
        <taxon>Agaricales</taxon>
        <taxon>Agaricineae</taxon>
        <taxon>Psathyrellaceae</taxon>
        <taxon>Coprinopsis</taxon>
    </lineage>
</organism>
<feature type="region of interest" description="Disordered" evidence="1">
    <location>
        <begin position="433"/>
        <end position="476"/>
    </location>
</feature>
<feature type="region of interest" description="Disordered" evidence="1">
    <location>
        <begin position="11"/>
        <end position="320"/>
    </location>
</feature>
<accession>A0A5C3L522</accession>
<dbReference type="Proteomes" id="UP000307440">
    <property type="component" value="Unassembled WGS sequence"/>
</dbReference>
<dbReference type="EMBL" id="ML210160">
    <property type="protein sequence ID" value="TFK27887.1"/>
    <property type="molecule type" value="Genomic_DNA"/>
</dbReference>
<dbReference type="Pfam" id="PF11702">
    <property type="entry name" value="DUF3295"/>
    <property type="match status" value="1"/>
</dbReference>
<feature type="compositionally biased region" description="Gly residues" evidence="1">
    <location>
        <begin position="398"/>
        <end position="408"/>
    </location>
</feature>
<dbReference type="OrthoDB" id="515401at2759"/>
<feature type="region of interest" description="Disordered" evidence="1">
    <location>
        <begin position="380"/>
        <end position="412"/>
    </location>
</feature>
<proteinExistence type="predicted"/>
<keyword evidence="4" id="KW-1185">Reference proteome</keyword>
<sequence>MSVGLLTQLMNPDPAIFPENHPYRRGYSSSEIPRVGALGPRPMFAPLTSIHPVEPADGMQRRPQISPLQFTQQQQAQPVRQRDPQGHLRQQEAQRQLEEAQAQEAPQPVPEPELPEAQPQAQPQPPPQAPSQQPGQSRQHTRQTSHSSTKSQGGQSSQLQSGQATPSAAPRRFGLGGRGLQMSKSNAAVPVASQVQVGSAKPGDALAVQRGSRSKVGSASGTGSSSQRSRGPPQGQEMETDTEDDGEGDNLFPNSVAREKLKLFADRRGIQQSRGQSSAGGALLDQVDEDSIPPWAREAQPQHRQRSAEEQQHLQQRQREFDMRLQAVQPPSSTPIPLMHPYNLPPHAAPTTPRTTRVLMLKQEMSESFRRHLLWERRQAAPIRRTASSTATSSAGGVDNGGNGGAGGASKRLNALSDLKPLTSTPSMVQLHARGSGAVAQGDARGSGDRDRRASGDGAVAGRGEQLPPEAIEEQRRRALARNRSWANNYHTSGW</sequence>
<protein>
    <recommendedName>
        <fullName evidence="2">DUF3295 domain-containing protein</fullName>
    </recommendedName>
</protein>
<feature type="compositionally biased region" description="Acidic residues" evidence="1">
    <location>
        <begin position="238"/>
        <end position="248"/>
    </location>
</feature>
<name>A0A5C3L522_COPMA</name>
<feature type="compositionally biased region" description="Basic and acidic residues" evidence="1">
    <location>
        <begin position="306"/>
        <end position="320"/>
    </location>
</feature>
<dbReference type="STRING" id="230819.A0A5C3L522"/>
<feature type="compositionally biased region" description="Basic and acidic residues" evidence="1">
    <location>
        <begin position="80"/>
        <end position="98"/>
    </location>
</feature>
<evidence type="ECO:0000259" key="2">
    <source>
        <dbReference type="Pfam" id="PF11702"/>
    </source>
</evidence>
<feature type="compositionally biased region" description="Low complexity" evidence="1">
    <location>
        <begin position="386"/>
        <end position="397"/>
    </location>
</feature>
<evidence type="ECO:0000313" key="4">
    <source>
        <dbReference type="Proteomes" id="UP000307440"/>
    </source>
</evidence>
<gene>
    <name evidence="3" type="ORF">FA15DRAFT_665904</name>
</gene>
<feature type="domain" description="DUF3295" evidence="2">
    <location>
        <begin position="299"/>
        <end position="380"/>
    </location>
</feature>
<feature type="compositionally biased region" description="Polar residues" evidence="1">
    <location>
        <begin position="270"/>
        <end position="279"/>
    </location>
</feature>
<feature type="compositionally biased region" description="Basic and acidic residues" evidence="1">
    <location>
        <begin position="257"/>
        <end position="269"/>
    </location>
</feature>
<feature type="compositionally biased region" description="Low complexity" evidence="1">
    <location>
        <begin position="69"/>
        <end position="79"/>
    </location>
</feature>
<evidence type="ECO:0000256" key="1">
    <source>
        <dbReference type="SAM" id="MobiDB-lite"/>
    </source>
</evidence>
<evidence type="ECO:0000313" key="3">
    <source>
        <dbReference type="EMBL" id="TFK27887.1"/>
    </source>
</evidence>
<dbReference type="AlphaFoldDB" id="A0A5C3L522"/>